<dbReference type="SUPFAM" id="SSF55008">
    <property type="entry name" value="HMA, heavy metal-associated domain"/>
    <property type="match status" value="2"/>
</dbReference>
<evidence type="ECO:0000256" key="18">
    <source>
        <dbReference type="ARBA" id="ARBA00023136"/>
    </source>
</evidence>
<dbReference type="InterPro" id="IPR023298">
    <property type="entry name" value="ATPase_P-typ_TM_dom_sf"/>
</dbReference>
<dbReference type="AlphaFoldDB" id="A0AA96VDI0"/>
<keyword evidence="13" id="KW-0460">Magnesium</keyword>
<comment type="similarity">
    <text evidence="2">Belongs to the cation transport ATPase (P-type) (TC 3.A.3) family. Type IB subfamily.</text>
</comment>
<dbReference type="PANTHER" id="PTHR43520">
    <property type="entry name" value="ATP7, ISOFORM B"/>
    <property type="match status" value="1"/>
</dbReference>
<sequence>MSCDHCVRAVKKIVLSLPEIDFVEISLDAANQIGTVTVSFDERKTNLDAIFSVISKNDYTPFLSDSEANPAKNSPFPTECPIFETEEEKPPESKSLPFSPSNSASVFEGEKLILKIEGMSCAACVLNIEKTLAKKDGVFSAVVNLSLKKGTVWYDPKKTMPEEIISAVEKIGYAAKIAGASKSGDDAKELEKDAIRQRNNFIISFVLGIPVILGNMSLMMDMFSFVPDFLGNKYVLFVLTTLIMMGPARQYFSGAFKGLKNGLADMNLLIAAGIGCAYTVSVVSTFWDLGPGYDHLYYETAAMLVIFVTFGKYLEARTRGKTSTAIRKLMELQPPTSRVLRNGTETEIPAEEVVIGDLVVVRPGEKIPVDGTIVLGNSMVDESMLTGESLPVEKNVGNSVIGATLNLSGSFQFRAEKVGEDTFLSQIIRLVEDAQTQKPPIQKLADTVAGNFIVAVFIIALTAFLFWFFVGYDWFNIAETDEFLGISPFLFSLLIAITVLVISCPCAVGLATPAAVMVGTGMGAENGILIRGGDGLEKSQSLQAVVFDKTGTLTLGKPNLTDMILLNPYETSEKEIFQIAAACENNSEHPLAKAIVEGAAQREIYPKPVGSFEAVFGKGIRATFEDRPVLMGTRRFLLENEICLDETALLQIQNFENHGKTVIVMAVFHSPVALFALADTLKKTSENAVLKLSEMGLAVYMLTGDNEKTAQAIAKEAGIDPAHVISEVLPTHKAEQIRKLQESGLMVAMVGDGINDAPALTQADVGIAMGAGTDIAVESADVILIRNNPEDVAVVLQLSRLTIRKIKQNLGWALGYNAIGIPIAAGILYPLVHTVLISPELAAAFMALSSVSVTLNSLLMKKSKIK</sequence>
<dbReference type="GO" id="GO:0043682">
    <property type="term" value="F:P-type divalent copper transporter activity"/>
    <property type="evidence" value="ECO:0007669"/>
    <property type="project" value="TreeGrafter"/>
</dbReference>
<evidence type="ECO:0000256" key="10">
    <source>
        <dbReference type="ARBA" id="ARBA00022741"/>
    </source>
</evidence>
<dbReference type="InterPro" id="IPR027256">
    <property type="entry name" value="P-typ_ATPase_IB"/>
</dbReference>
<dbReference type="SUPFAM" id="SSF56784">
    <property type="entry name" value="HAD-like"/>
    <property type="match status" value="1"/>
</dbReference>
<evidence type="ECO:0000256" key="14">
    <source>
        <dbReference type="ARBA" id="ARBA00022967"/>
    </source>
</evidence>
<feature type="region of interest" description="Disordered" evidence="19">
    <location>
        <begin position="66"/>
        <end position="100"/>
    </location>
</feature>
<dbReference type="PANTHER" id="PTHR43520:SF8">
    <property type="entry name" value="P-TYPE CU(+) TRANSPORTER"/>
    <property type="match status" value="1"/>
</dbReference>
<evidence type="ECO:0000256" key="12">
    <source>
        <dbReference type="ARBA" id="ARBA00022840"/>
    </source>
</evidence>
<evidence type="ECO:0000313" key="23">
    <source>
        <dbReference type="Proteomes" id="UP001304970"/>
    </source>
</evidence>
<dbReference type="InterPro" id="IPR017969">
    <property type="entry name" value="Heavy-metal-associated_CS"/>
</dbReference>
<dbReference type="GO" id="GO:0005524">
    <property type="term" value="F:ATP binding"/>
    <property type="evidence" value="ECO:0007669"/>
    <property type="project" value="UniProtKB-KW"/>
</dbReference>
<evidence type="ECO:0000256" key="7">
    <source>
        <dbReference type="ARBA" id="ARBA00022692"/>
    </source>
</evidence>
<keyword evidence="12" id="KW-0067">ATP-binding</keyword>
<dbReference type="EC" id="7.2.2.8" evidence="3"/>
<dbReference type="GO" id="GO:0055070">
    <property type="term" value="P:copper ion homeostasis"/>
    <property type="evidence" value="ECO:0007669"/>
    <property type="project" value="TreeGrafter"/>
</dbReference>
<feature type="transmembrane region" description="Helical" evidence="20">
    <location>
        <begin position="264"/>
        <end position="284"/>
    </location>
</feature>
<dbReference type="SFLD" id="SFLDF00027">
    <property type="entry name" value="p-type_atpase"/>
    <property type="match status" value="1"/>
</dbReference>
<evidence type="ECO:0000259" key="21">
    <source>
        <dbReference type="PROSITE" id="PS50846"/>
    </source>
</evidence>
<keyword evidence="16" id="KW-0186">Copper</keyword>
<dbReference type="SUPFAM" id="SSF81665">
    <property type="entry name" value="Calcium ATPase, transmembrane domain M"/>
    <property type="match status" value="1"/>
</dbReference>
<evidence type="ECO:0000256" key="4">
    <source>
        <dbReference type="ARBA" id="ARBA00022448"/>
    </source>
</evidence>
<dbReference type="FunFam" id="2.70.150.10:FF:000020">
    <property type="entry name" value="Copper-exporting P-type ATPase A"/>
    <property type="match status" value="1"/>
</dbReference>
<name>A0AA96VDI0_9EURY</name>
<keyword evidence="14" id="KW-1278">Translocase</keyword>
<dbReference type="PROSITE" id="PS01047">
    <property type="entry name" value="HMA_1"/>
    <property type="match status" value="1"/>
</dbReference>
<proteinExistence type="inferred from homology"/>
<keyword evidence="9" id="KW-0677">Repeat</keyword>
<keyword evidence="11" id="KW-0187">Copper transport</keyword>
<dbReference type="InterPro" id="IPR023299">
    <property type="entry name" value="ATPase_P-typ_cyto_dom_N"/>
</dbReference>
<comment type="subcellular location">
    <subcellularLocation>
        <location evidence="1">Cell membrane</location>
        <topology evidence="1">Multi-pass membrane protein</topology>
    </subcellularLocation>
</comment>
<dbReference type="FunFam" id="3.40.50.1000:FF:000144">
    <property type="entry name" value="copper-transporting ATPase 1 isoform X2"/>
    <property type="match status" value="1"/>
</dbReference>
<dbReference type="InterPro" id="IPR006121">
    <property type="entry name" value="HMA_dom"/>
</dbReference>
<dbReference type="PRINTS" id="PR00943">
    <property type="entry name" value="CUATPASE"/>
</dbReference>
<evidence type="ECO:0000256" key="15">
    <source>
        <dbReference type="ARBA" id="ARBA00022989"/>
    </source>
</evidence>
<dbReference type="SUPFAM" id="SSF81653">
    <property type="entry name" value="Calcium ATPase, transduction domain A"/>
    <property type="match status" value="1"/>
</dbReference>
<dbReference type="EMBL" id="CP131061">
    <property type="protein sequence ID" value="WNY26281.1"/>
    <property type="molecule type" value="Genomic_DNA"/>
</dbReference>
<dbReference type="InterPro" id="IPR006122">
    <property type="entry name" value="HMA_Cu_ion-bd"/>
</dbReference>
<dbReference type="PRINTS" id="PR00119">
    <property type="entry name" value="CATATPASE"/>
</dbReference>
<feature type="transmembrane region" description="Helical" evidence="20">
    <location>
        <begin position="296"/>
        <end position="314"/>
    </location>
</feature>
<keyword evidence="17" id="KW-0406">Ion transport</keyword>
<dbReference type="InterPro" id="IPR018303">
    <property type="entry name" value="ATPase_P-typ_P_site"/>
</dbReference>
<evidence type="ECO:0000313" key="22">
    <source>
        <dbReference type="EMBL" id="WNY26281.1"/>
    </source>
</evidence>
<dbReference type="InterPro" id="IPR008250">
    <property type="entry name" value="ATPase_P-typ_transduc_dom_A_sf"/>
</dbReference>
<dbReference type="NCBIfam" id="TIGR00003">
    <property type="entry name" value="copper ion binding protein"/>
    <property type="match status" value="1"/>
</dbReference>
<gene>
    <name evidence="22" type="primary">copA</name>
    <name evidence="22" type="ORF">MsAm2_00410</name>
</gene>
<evidence type="ECO:0000256" key="17">
    <source>
        <dbReference type="ARBA" id="ARBA00023065"/>
    </source>
</evidence>
<evidence type="ECO:0000256" key="2">
    <source>
        <dbReference type="ARBA" id="ARBA00006024"/>
    </source>
</evidence>
<dbReference type="InterPro" id="IPR044492">
    <property type="entry name" value="P_typ_ATPase_HD_dom"/>
</dbReference>
<feature type="transmembrane region" description="Helical" evidence="20">
    <location>
        <begin position="234"/>
        <end position="252"/>
    </location>
</feature>
<accession>A0AA96VDI0</accession>
<dbReference type="GO" id="GO:0016887">
    <property type="term" value="F:ATP hydrolysis activity"/>
    <property type="evidence" value="ECO:0007669"/>
    <property type="project" value="InterPro"/>
</dbReference>
<feature type="domain" description="HMA" evidence="21">
    <location>
        <begin position="110"/>
        <end position="176"/>
    </location>
</feature>
<dbReference type="PROSITE" id="PS50846">
    <property type="entry name" value="HMA_2"/>
    <property type="match status" value="2"/>
</dbReference>
<evidence type="ECO:0000256" key="9">
    <source>
        <dbReference type="ARBA" id="ARBA00022737"/>
    </source>
</evidence>
<dbReference type="Pfam" id="PF00702">
    <property type="entry name" value="Hydrolase"/>
    <property type="match status" value="1"/>
</dbReference>
<keyword evidence="10" id="KW-0547">Nucleotide-binding</keyword>
<dbReference type="PROSITE" id="PS00154">
    <property type="entry name" value="ATPASE_E1_E2"/>
    <property type="match status" value="1"/>
</dbReference>
<dbReference type="PRINTS" id="PR00942">
    <property type="entry name" value="CUATPASEI"/>
</dbReference>
<dbReference type="SFLD" id="SFLDG00002">
    <property type="entry name" value="C1.7:_P-type_atpase_like"/>
    <property type="match status" value="1"/>
</dbReference>
<evidence type="ECO:0000256" key="8">
    <source>
        <dbReference type="ARBA" id="ARBA00022723"/>
    </source>
</evidence>
<keyword evidence="15 20" id="KW-1133">Transmembrane helix</keyword>
<feature type="transmembrane region" description="Helical" evidence="20">
    <location>
        <begin position="448"/>
        <end position="469"/>
    </location>
</feature>
<dbReference type="Gene3D" id="3.40.50.1000">
    <property type="entry name" value="HAD superfamily/HAD-like"/>
    <property type="match status" value="1"/>
</dbReference>
<evidence type="ECO:0000256" key="5">
    <source>
        <dbReference type="ARBA" id="ARBA00022475"/>
    </source>
</evidence>
<evidence type="ECO:0000256" key="11">
    <source>
        <dbReference type="ARBA" id="ARBA00022796"/>
    </source>
</evidence>
<dbReference type="InterPro" id="IPR001757">
    <property type="entry name" value="P_typ_ATPase"/>
</dbReference>
<feature type="transmembrane region" description="Helical" evidence="20">
    <location>
        <begin position="201"/>
        <end position="222"/>
    </location>
</feature>
<dbReference type="NCBIfam" id="TIGR01525">
    <property type="entry name" value="ATPase-IB_hvy"/>
    <property type="match status" value="1"/>
</dbReference>
<keyword evidence="6" id="KW-0597">Phosphoprotein</keyword>
<dbReference type="Pfam" id="PF00122">
    <property type="entry name" value="E1-E2_ATPase"/>
    <property type="match status" value="1"/>
</dbReference>
<dbReference type="CDD" id="cd00371">
    <property type="entry name" value="HMA"/>
    <property type="match status" value="2"/>
</dbReference>
<feature type="transmembrane region" description="Helical" evidence="20">
    <location>
        <begin position="810"/>
        <end position="829"/>
    </location>
</feature>
<keyword evidence="8" id="KW-0479">Metal-binding</keyword>
<keyword evidence="4" id="KW-0813">Transport</keyword>
<keyword evidence="23" id="KW-1185">Reference proteome</keyword>
<dbReference type="NCBIfam" id="TIGR01494">
    <property type="entry name" value="ATPase_P-type"/>
    <property type="match status" value="1"/>
</dbReference>
<dbReference type="CDD" id="cd02094">
    <property type="entry name" value="P-type_ATPase_Cu-like"/>
    <property type="match status" value="1"/>
</dbReference>
<dbReference type="Gene3D" id="2.70.150.10">
    <property type="entry name" value="Calcium-transporting ATPase, cytoplasmic transduction domain A"/>
    <property type="match status" value="1"/>
</dbReference>
<evidence type="ECO:0000256" key="1">
    <source>
        <dbReference type="ARBA" id="ARBA00004651"/>
    </source>
</evidence>
<dbReference type="InterPro" id="IPR059000">
    <property type="entry name" value="ATPase_P-type_domA"/>
</dbReference>
<dbReference type="Pfam" id="PF00403">
    <property type="entry name" value="HMA"/>
    <property type="match status" value="2"/>
</dbReference>
<keyword evidence="7 20" id="KW-0812">Transmembrane</keyword>
<dbReference type="Gene3D" id="3.40.1110.10">
    <property type="entry name" value="Calcium-transporting ATPase, cytoplasmic domain N"/>
    <property type="match status" value="1"/>
</dbReference>
<dbReference type="GO" id="GO:0005886">
    <property type="term" value="C:plasma membrane"/>
    <property type="evidence" value="ECO:0007669"/>
    <property type="project" value="UniProtKB-SubCell"/>
</dbReference>
<feature type="domain" description="HMA" evidence="21">
    <location>
        <begin position="1"/>
        <end position="62"/>
    </location>
</feature>
<dbReference type="FunFam" id="3.30.70.100:FF:000005">
    <property type="entry name" value="Copper-exporting P-type ATPase A"/>
    <property type="match status" value="1"/>
</dbReference>
<dbReference type="GO" id="GO:0140581">
    <property type="term" value="F:P-type monovalent copper transporter activity"/>
    <property type="evidence" value="ECO:0007669"/>
    <property type="project" value="UniProtKB-EC"/>
</dbReference>
<dbReference type="SFLD" id="SFLDS00003">
    <property type="entry name" value="Haloacid_Dehalogenase"/>
    <property type="match status" value="1"/>
</dbReference>
<evidence type="ECO:0000256" key="13">
    <source>
        <dbReference type="ARBA" id="ARBA00022842"/>
    </source>
</evidence>
<feature type="transmembrane region" description="Helical" evidence="20">
    <location>
        <begin position="489"/>
        <end position="512"/>
    </location>
</feature>
<dbReference type="Gene3D" id="3.30.70.100">
    <property type="match status" value="2"/>
</dbReference>
<evidence type="ECO:0000256" key="20">
    <source>
        <dbReference type="SAM" id="Phobius"/>
    </source>
</evidence>
<evidence type="ECO:0000256" key="6">
    <source>
        <dbReference type="ARBA" id="ARBA00022553"/>
    </source>
</evidence>
<evidence type="ECO:0000256" key="16">
    <source>
        <dbReference type="ARBA" id="ARBA00023008"/>
    </source>
</evidence>
<organism evidence="22 23">
    <name type="scientific">Methanolapillus ohkumae</name>
    <dbReference type="NCBI Taxonomy" id="3028298"/>
    <lineage>
        <taxon>Archaea</taxon>
        <taxon>Methanobacteriati</taxon>
        <taxon>Methanobacteriota</taxon>
        <taxon>Stenosarchaea group</taxon>
        <taxon>Methanomicrobia</taxon>
        <taxon>Methanosarcinales</taxon>
        <taxon>Methanosarcinaceae</taxon>
        <taxon>Methanolapillus</taxon>
    </lineage>
</organism>
<dbReference type="GO" id="GO:0005507">
    <property type="term" value="F:copper ion binding"/>
    <property type="evidence" value="ECO:0007669"/>
    <property type="project" value="InterPro"/>
</dbReference>
<feature type="transmembrane region" description="Helical" evidence="20">
    <location>
        <begin position="841"/>
        <end position="859"/>
    </location>
</feature>
<evidence type="ECO:0000256" key="19">
    <source>
        <dbReference type="SAM" id="MobiDB-lite"/>
    </source>
</evidence>
<dbReference type="Proteomes" id="UP001304970">
    <property type="component" value="Chromosome"/>
</dbReference>
<dbReference type="InterPro" id="IPR023214">
    <property type="entry name" value="HAD_sf"/>
</dbReference>
<dbReference type="InterPro" id="IPR036412">
    <property type="entry name" value="HAD-like_sf"/>
</dbReference>
<protein>
    <recommendedName>
        <fullName evidence="3">P-type Cu(+) transporter</fullName>
        <ecNumber evidence="3">7.2.2.8</ecNumber>
    </recommendedName>
</protein>
<evidence type="ECO:0000256" key="3">
    <source>
        <dbReference type="ARBA" id="ARBA00012517"/>
    </source>
</evidence>
<reference evidence="22 23" key="1">
    <citation type="submission" date="2023-07" db="EMBL/GenBank/DDBJ databases">
        <title>Closed genome sequence of Methanosarcinaceae archaeon Am2.</title>
        <authorList>
            <person name="Poehlein A."/>
            <person name="Protasov E."/>
            <person name="Platt K."/>
            <person name="Reeh H."/>
            <person name="Daniel R."/>
            <person name="Brune A."/>
        </authorList>
    </citation>
    <scope>NUCLEOTIDE SEQUENCE [LARGE SCALE GENOMIC DNA]</scope>
    <source>
        <strain evidence="22 23">Am2</strain>
    </source>
</reference>
<keyword evidence="18 20" id="KW-0472">Membrane</keyword>
<keyword evidence="5" id="KW-1003">Cell membrane</keyword>
<dbReference type="InterPro" id="IPR036163">
    <property type="entry name" value="HMA_dom_sf"/>
</dbReference>